<accession>E1JYD0</accession>
<feature type="domain" description="Glycosyltransferase 2-like" evidence="2">
    <location>
        <begin position="8"/>
        <end position="176"/>
    </location>
</feature>
<evidence type="ECO:0000256" key="1">
    <source>
        <dbReference type="SAM" id="Coils"/>
    </source>
</evidence>
<comment type="caution">
    <text evidence="3">The sequence shown here is derived from an EMBL/GenBank/DDBJ whole genome shotgun (WGS) entry which is preliminary data.</text>
</comment>
<gene>
    <name evidence="3" type="ORF">DesfrDRAFT_2645</name>
</gene>
<dbReference type="Proteomes" id="UP000006250">
    <property type="component" value="Unassembled WGS sequence"/>
</dbReference>
<evidence type="ECO:0000259" key="2">
    <source>
        <dbReference type="Pfam" id="PF00535"/>
    </source>
</evidence>
<keyword evidence="1" id="KW-0175">Coiled coil</keyword>
<sequence>MDEQLTVSVVIPAHNEEGNIRDTVAGLRRVLTREAIPYELVLVNDNSTDGTEGVLEALAAQDAHVTIVRRSPPRGFGRAVRAGLEQAGGDVIVICMADQSDNPEDVARYYRKIGEGYDCVYGSRFIRGSRCSNYPRVKLVANRLVNHMLQLLFWTRFNDLTNSFKAYRSAVIRDIWPLKACHFNITIELSLNALIRDYAIAQVPISWQGRTWGNSNLHLSEMGRRYLSTMLRAWFEKNLILDDLLEEKVACRARTAAMRASLESRVEKLERRLTEVEEEKNGAKGEPLS</sequence>
<name>E1JYD0_SOLFR</name>
<protein>
    <submittedName>
        <fullName evidence="3">Glycosyl transferase family 2</fullName>
    </submittedName>
</protein>
<dbReference type="InterPro" id="IPR001173">
    <property type="entry name" value="Glyco_trans_2-like"/>
</dbReference>
<dbReference type="Gene3D" id="3.90.550.10">
    <property type="entry name" value="Spore Coat Polysaccharide Biosynthesis Protein SpsA, Chain A"/>
    <property type="match status" value="1"/>
</dbReference>
<dbReference type="GO" id="GO:0016740">
    <property type="term" value="F:transferase activity"/>
    <property type="evidence" value="ECO:0007669"/>
    <property type="project" value="UniProtKB-KW"/>
</dbReference>
<evidence type="ECO:0000313" key="4">
    <source>
        <dbReference type="Proteomes" id="UP000006250"/>
    </source>
</evidence>
<keyword evidence="3" id="KW-0808">Transferase</keyword>
<dbReference type="eggNOG" id="COG1215">
    <property type="taxonomic scope" value="Bacteria"/>
</dbReference>
<proteinExistence type="predicted"/>
<evidence type="ECO:0000313" key="3">
    <source>
        <dbReference type="EMBL" id="EFL50704.1"/>
    </source>
</evidence>
<dbReference type="AlphaFoldDB" id="E1JYD0"/>
<dbReference type="PANTHER" id="PTHR48090:SF7">
    <property type="entry name" value="RFBJ PROTEIN"/>
    <property type="match status" value="1"/>
</dbReference>
<keyword evidence="4" id="KW-1185">Reference proteome</keyword>
<organism evidence="3 4">
    <name type="scientific">Solidesulfovibrio fructosivorans JJ]</name>
    <dbReference type="NCBI Taxonomy" id="596151"/>
    <lineage>
        <taxon>Bacteria</taxon>
        <taxon>Pseudomonadati</taxon>
        <taxon>Thermodesulfobacteriota</taxon>
        <taxon>Desulfovibrionia</taxon>
        <taxon>Desulfovibrionales</taxon>
        <taxon>Desulfovibrionaceae</taxon>
        <taxon>Solidesulfovibrio</taxon>
    </lineage>
</organism>
<dbReference type="Pfam" id="PF00535">
    <property type="entry name" value="Glycos_transf_2"/>
    <property type="match status" value="1"/>
</dbReference>
<dbReference type="OrthoDB" id="9810303at2"/>
<dbReference type="SUPFAM" id="SSF53448">
    <property type="entry name" value="Nucleotide-diphospho-sugar transferases"/>
    <property type="match status" value="1"/>
</dbReference>
<dbReference type="RefSeq" id="WP_005994577.1">
    <property type="nucleotide sequence ID" value="NZ_AECZ01000017.1"/>
</dbReference>
<dbReference type="InterPro" id="IPR050256">
    <property type="entry name" value="Glycosyltransferase_2"/>
</dbReference>
<dbReference type="EMBL" id="AECZ01000017">
    <property type="protein sequence ID" value="EFL50704.1"/>
    <property type="molecule type" value="Genomic_DNA"/>
</dbReference>
<reference evidence="3 4" key="1">
    <citation type="submission" date="2010-08" db="EMBL/GenBank/DDBJ databases">
        <title>The draft genome of Desulfovibrio fructosovorans JJ.</title>
        <authorList>
            <consortium name="US DOE Joint Genome Institute (JGI-PGF)"/>
            <person name="Lucas S."/>
            <person name="Copeland A."/>
            <person name="Lapidus A."/>
            <person name="Cheng J.-F."/>
            <person name="Bruce D."/>
            <person name="Goodwin L."/>
            <person name="Pitluck S."/>
            <person name="Land M.L."/>
            <person name="Hauser L."/>
            <person name="Chang Y.-J."/>
            <person name="Jeffries C."/>
            <person name="Wall J.D."/>
            <person name="Stahl D.A."/>
            <person name="Arkin A.P."/>
            <person name="Dehal P."/>
            <person name="Stolyar S.M."/>
            <person name="Hazen T.C."/>
            <person name="Woyke T.J."/>
        </authorList>
    </citation>
    <scope>NUCLEOTIDE SEQUENCE [LARGE SCALE GENOMIC DNA]</scope>
    <source>
        <strain evidence="3 4">JJ</strain>
    </source>
</reference>
<dbReference type="STRING" id="596151.DesfrDRAFT_2645"/>
<dbReference type="InterPro" id="IPR029044">
    <property type="entry name" value="Nucleotide-diphossugar_trans"/>
</dbReference>
<dbReference type="PANTHER" id="PTHR48090">
    <property type="entry name" value="UNDECAPRENYL-PHOSPHATE 4-DEOXY-4-FORMAMIDO-L-ARABINOSE TRANSFERASE-RELATED"/>
    <property type="match status" value="1"/>
</dbReference>
<dbReference type="CDD" id="cd04179">
    <property type="entry name" value="DPM_DPG-synthase_like"/>
    <property type="match status" value="1"/>
</dbReference>
<feature type="coiled-coil region" evidence="1">
    <location>
        <begin position="252"/>
        <end position="286"/>
    </location>
</feature>